<dbReference type="Ensembl" id="ENSTMTT00000000334.1">
    <property type="protein sequence ID" value="ENSTMTP00000000326.1"/>
    <property type="gene ID" value="ENSTMTG00000000282.1"/>
</dbReference>
<dbReference type="GeneTree" id="ENSGT01030000239707"/>
<dbReference type="SUPFAM" id="SSF57302">
    <property type="entry name" value="Snake toxin-like"/>
    <property type="match status" value="1"/>
</dbReference>
<accession>A0A674HTF5</accession>
<dbReference type="InterPro" id="IPR045860">
    <property type="entry name" value="Snake_toxin-like_sf"/>
</dbReference>
<dbReference type="Pfam" id="PF00087">
    <property type="entry name" value="Toxin_TOLIP"/>
    <property type="match status" value="1"/>
</dbReference>
<proteinExistence type="predicted"/>
<evidence type="ECO:0000313" key="4">
    <source>
        <dbReference type="Proteomes" id="UP000472274"/>
    </source>
</evidence>
<dbReference type="GO" id="GO:0005886">
    <property type="term" value="C:plasma membrane"/>
    <property type="evidence" value="ECO:0007669"/>
    <property type="project" value="TreeGrafter"/>
</dbReference>
<dbReference type="AlphaFoldDB" id="A0A674HTF5"/>
<reference evidence="3" key="1">
    <citation type="submission" date="2025-08" db="UniProtKB">
        <authorList>
            <consortium name="Ensembl"/>
        </authorList>
    </citation>
    <scope>IDENTIFICATION</scope>
</reference>
<dbReference type="Gene3D" id="2.10.60.10">
    <property type="entry name" value="CD59"/>
    <property type="match status" value="1"/>
</dbReference>
<dbReference type="PANTHER" id="PTHR16983">
    <property type="entry name" value="UPAR/LY6 DOMAIN-CONTAINING PROTEIN"/>
    <property type="match status" value="1"/>
</dbReference>
<sequence>EKSTPVSIPAPLLGQAPKSHILLCLGESVILPHTHPPCSSPCPGGWAWLPVPGIANWYVVGLFSVINKECAASCESSFQDFSVGKQNVSCCSTDLCNRSGAGSVGSSYATMAAGLTASVLCVLLRNGL</sequence>
<dbReference type="InterPro" id="IPR051110">
    <property type="entry name" value="Ly-6/neurotoxin-like_GPI-ap"/>
</dbReference>
<dbReference type="InterPro" id="IPR035076">
    <property type="entry name" value="Toxin/TOLIP"/>
</dbReference>
<protein>
    <recommendedName>
        <fullName evidence="2">Snake toxin/toxin-like domain-containing protein</fullName>
    </recommendedName>
</protein>
<feature type="domain" description="Snake toxin/toxin-like" evidence="2">
    <location>
        <begin position="63"/>
        <end position="97"/>
    </location>
</feature>
<keyword evidence="1" id="KW-0732">Signal</keyword>
<evidence type="ECO:0000313" key="3">
    <source>
        <dbReference type="Ensembl" id="ENSTMTP00000000326.1"/>
    </source>
</evidence>
<dbReference type="PANTHER" id="PTHR16983:SF1">
    <property type="entry name" value="PROSTATE STEM CELL ANTIGEN"/>
    <property type="match status" value="1"/>
</dbReference>
<dbReference type="InParanoid" id="A0A674HTF5"/>
<dbReference type="Proteomes" id="UP000472274">
    <property type="component" value="Unplaced"/>
</dbReference>
<name>A0A674HTF5_9SAUR</name>
<organism evidence="3 4">
    <name type="scientific">Terrapene triunguis</name>
    <name type="common">Three-toed box turtle</name>
    <dbReference type="NCBI Taxonomy" id="2587831"/>
    <lineage>
        <taxon>Eukaryota</taxon>
        <taxon>Metazoa</taxon>
        <taxon>Chordata</taxon>
        <taxon>Craniata</taxon>
        <taxon>Vertebrata</taxon>
        <taxon>Euteleostomi</taxon>
        <taxon>Archelosauria</taxon>
        <taxon>Testudinata</taxon>
        <taxon>Testudines</taxon>
        <taxon>Cryptodira</taxon>
        <taxon>Durocryptodira</taxon>
        <taxon>Testudinoidea</taxon>
        <taxon>Emydidae</taxon>
        <taxon>Terrapene</taxon>
    </lineage>
</organism>
<evidence type="ECO:0000256" key="1">
    <source>
        <dbReference type="ARBA" id="ARBA00022729"/>
    </source>
</evidence>
<keyword evidence="4" id="KW-1185">Reference proteome</keyword>
<evidence type="ECO:0000259" key="2">
    <source>
        <dbReference type="Pfam" id="PF00087"/>
    </source>
</evidence>
<dbReference type="GO" id="GO:0030154">
    <property type="term" value="P:cell differentiation"/>
    <property type="evidence" value="ECO:0007669"/>
    <property type="project" value="UniProtKB-ARBA"/>
</dbReference>
<reference evidence="3" key="2">
    <citation type="submission" date="2025-09" db="UniProtKB">
        <authorList>
            <consortium name="Ensembl"/>
        </authorList>
    </citation>
    <scope>IDENTIFICATION</scope>
</reference>